<dbReference type="PANTHER" id="PTHR43371:SF1">
    <property type="entry name" value="RIBONUCLEOSIDE-DIPHOSPHATE REDUCTASE"/>
    <property type="match status" value="1"/>
</dbReference>
<evidence type="ECO:0000256" key="5">
    <source>
        <dbReference type="ARBA" id="ARBA00022741"/>
    </source>
</evidence>
<dbReference type="EMBL" id="AB853026">
    <property type="protein sequence ID" value="BAO19211.1"/>
    <property type="molecule type" value="Genomic_DNA"/>
</dbReference>
<evidence type="ECO:0000256" key="8">
    <source>
        <dbReference type="ARBA" id="ARBA00023285"/>
    </source>
</evidence>
<feature type="domain" description="Ribonucleotide reductase large subunit C-terminal" evidence="11">
    <location>
        <begin position="86"/>
        <end position="580"/>
    </location>
</feature>
<dbReference type="Gene3D" id="3.20.70.20">
    <property type="match status" value="1"/>
</dbReference>
<dbReference type="SUPFAM" id="SSF51998">
    <property type="entry name" value="PFL-like glycyl radical enzymes"/>
    <property type="match status" value="1"/>
</dbReference>
<dbReference type="GO" id="GO:0004748">
    <property type="term" value="F:ribonucleoside-diphosphate reductase activity, thioredoxin disulfide as acceptor"/>
    <property type="evidence" value="ECO:0007669"/>
    <property type="project" value="UniProtKB-EC"/>
</dbReference>
<dbReference type="InterPro" id="IPR000788">
    <property type="entry name" value="RNR_lg_C"/>
</dbReference>
<protein>
    <recommendedName>
        <fullName evidence="10">Vitamin B12-dependent ribonucleotide reductase</fullName>
        <ecNumber evidence="10">1.17.4.1</ecNumber>
    </recommendedName>
</protein>
<keyword evidence="8 10" id="KW-0170">Cobalt</keyword>
<evidence type="ECO:0000256" key="9">
    <source>
        <dbReference type="ARBA" id="ARBA00047754"/>
    </source>
</evidence>
<dbReference type="GO" id="GO:0031419">
    <property type="term" value="F:cobalamin binding"/>
    <property type="evidence" value="ECO:0007669"/>
    <property type="project" value="UniProtKB-KW"/>
</dbReference>
<geneLocation type="plasmid" evidence="12">
    <name>pM7012</name>
</geneLocation>
<accession>V5YQK2</accession>
<dbReference type="CDD" id="cd02888">
    <property type="entry name" value="RNR_II_dimer"/>
    <property type="match status" value="1"/>
</dbReference>
<comment type="function">
    <text evidence="10">Catalyzes the reduction of ribonucleotides to deoxyribonucleotides. May function to provide a pool of deoxyribonucleotide precursors for DNA repair during oxygen limitation and/or for immediate growth after restoration of oxygen.</text>
</comment>
<dbReference type="NCBIfam" id="TIGR02504">
    <property type="entry name" value="NrdJ_Z"/>
    <property type="match status" value="1"/>
</dbReference>
<keyword evidence="12" id="KW-0614">Plasmid</keyword>
<comment type="catalytic activity">
    <reaction evidence="9 10">
        <text>a 2'-deoxyribonucleoside 5'-diphosphate + [thioredoxin]-disulfide + H2O = a ribonucleoside 5'-diphosphate + [thioredoxin]-dithiol</text>
        <dbReference type="Rhea" id="RHEA:23252"/>
        <dbReference type="Rhea" id="RHEA-COMP:10698"/>
        <dbReference type="Rhea" id="RHEA-COMP:10700"/>
        <dbReference type="ChEBI" id="CHEBI:15377"/>
        <dbReference type="ChEBI" id="CHEBI:29950"/>
        <dbReference type="ChEBI" id="CHEBI:50058"/>
        <dbReference type="ChEBI" id="CHEBI:57930"/>
        <dbReference type="ChEBI" id="CHEBI:73316"/>
        <dbReference type="EC" id="1.17.4.1"/>
    </reaction>
</comment>
<dbReference type="GO" id="GO:0000166">
    <property type="term" value="F:nucleotide binding"/>
    <property type="evidence" value="ECO:0007669"/>
    <property type="project" value="UniProtKB-KW"/>
</dbReference>
<dbReference type="AlphaFoldDB" id="V5YQK2"/>
<name>V5YQK2_9BURK</name>
<evidence type="ECO:0000256" key="1">
    <source>
        <dbReference type="ARBA" id="ARBA00001922"/>
    </source>
</evidence>
<dbReference type="GO" id="GO:0071897">
    <property type="term" value="P:DNA biosynthetic process"/>
    <property type="evidence" value="ECO:0007669"/>
    <property type="project" value="UniProtKB-KW"/>
</dbReference>
<dbReference type="EC" id="1.17.4.1" evidence="10"/>
<evidence type="ECO:0000256" key="7">
    <source>
        <dbReference type="ARBA" id="ARBA00023157"/>
    </source>
</evidence>
<evidence type="ECO:0000256" key="6">
    <source>
        <dbReference type="ARBA" id="ARBA00023002"/>
    </source>
</evidence>
<dbReference type="InterPro" id="IPR013344">
    <property type="entry name" value="RNR_NrdJ/NrdZ"/>
</dbReference>
<keyword evidence="5 10" id="KW-0547">Nucleotide-binding</keyword>
<reference evidence="12" key="1">
    <citation type="journal article" date="2014" name="Microbiology">
        <title>A 2,4-dichlorophenoxyacetic acid degradation plasmid pM7012 discloses distribution of an unclassified megaplasmid group across bacterial species.</title>
        <authorList>
            <person name="Sakai Y."/>
            <person name="Ogawa N."/>
            <person name="Shimomura Y."/>
            <person name="Fujii T."/>
        </authorList>
    </citation>
    <scope>NUCLEOTIDE SEQUENCE</scope>
    <source>
        <strain evidence="12">M701</strain>
    </source>
</reference>
<keyword evidence="4 10" id="KW-0237">DNA synthesis</keyword>
<evidence type="ECO:0000256" key="2">
    <source>
        <dbReference type="ARBA" id="ARBA00007405"/>
    </source>
</evidence>
<dbReference type="PANTHER" id="PTHR43371">
    <property type="entry name" value="VITAMIN B12-DEPENDENT RIBONUCLEOTIDE REDUCTASE"/>
    <property type="match status" value="1"/>
</dbReference>
<evidence type="ECO:0000256" key="3">
    <source>
        <dbReference type="ARBA" id="ARBA00022628"/>
    </source>
</evidence>
<sequence>MFLGSQSDLAPQPFSDEVFLEKYAKGSETTRADVRRRVARALASVDTEARREQSEQEFFDTLTGGFYPGGRISSAAGTDIQATLINCFVQPVSDSISGGPDETGKPGIYIALLQAAETMRRGGGVGYDFSRIRPKDALVKGTFSRASGPVSYMHVFDASCRTVESAGARRGAQMGVLRCDHPDIELFIHAKQTKGALNNFNISVGTTDQFMQAVVDDGEIELWHEAEPHPGAKTSDVYRRDDGMWVYRKVRAKDLWDKIMQLTYNAAEPGVLFIDRMNEENNLNYCEKIEATNPCGEQPLPDYGCCDLGSGNLALFVRKPFTAEAFFDFEGYGKLVRGSVRMLDLVLDLTVWPLAEQKKQAMDKRRIGYGFTGLGDALVMLGLRYNSEEGRAMAGKIAEFQRDEAYLASVDLAKEKGAFPMFDAEKYLSSGFTRRLPEHIREAIRAHGIRNSHLLSIAPTGTISLAFGDNVSGGIEPAFSWSYNRKKRMPDGSDQHFTIEDYAFRLYRHVGGDVEDLPESFVSAMNMSAVDHMKMMEVVQPYVDTSISKTVNVPTDYPFDDFQDLYLEAWKAKLKGITTYRPNETLGAVLSVGAPQVKPAIPDDDPLIKRYDSRPSGTLPAVISQVAYRTYEGWQKVYLAVSFTRVKGVIGGSEVEVERPVEFFMPSAKTNEGQQWVTAFMRNLSRVARSGGSIAEALADMREVGWDKGTVQCGTIVKHDGTEVPRFHESEVAALGYAFQQILIERGFLDADGNQVPVSVLASRVVRRDADAGVLDRAETAGEEAHGKPLRLNGLGKPCPSCGAHELHKRDGCEVCDNCGHMGTCG</sequence>
<evidence type="ECO:0000256" key="10">
    <source>
        <dbReference type="RuleBase" id="RU364064"/>
    </source>
</evidence>
<dbReference type="PRINTS" id="PR01183">
    <property type="entry name" value="RIBORDTASEM1"/>
</dbReference>
<dbReference type="Pfam" id="PF02867">
    <property type="entry name" value="Ribonuc_red_lgC"/>
    <property type="match status" value="1"/>
</dbReference>
<evidence type="ECO:0000259" key="11">
    <source>
        <dbReference type="Pfam" id="PF02867"/>
    </source>
</evidence>
<comment type="similarity">
    <text evidence="2 10">Belongs to the ribonucleoside diphosphate reductase class-2 family.</text>
</comment>
<comment type="cofactor">
    <cofactor evidence="1 10">
        <name>adenosylcob(III)alamin</name>
        <dbReference type="ChEBI" id="CHEBI:18408"/>
    </cofactor>
</comment>
<keyword evidence="7" id="KW-1015">Disulfide bond</keyword>
<organism evidence="12">
    <name type="scientific">Burkholderia sp. M701</name>
    <dbReference type="NCBI Taxonomy" id="326454"/>
    <lineage>
        <taxon>Bacteria</taxon>
        <taxon>Pseudomonadati</taxon>
        <taxon>Pseudomonadota</taxon>
        <taxon>Betaproteobacteria</taxon>
        <taxon>Burkholderiales</taxon>
        <taxon>Burkholderiaceae</taxon>
        <taxon>Burkholderia</taxon>
    </lineage>
</organism>
<keyword evidence="3 10" id="KW-0846">Cobalamin</keyword>
<evidence type="ECO:0000313" key="12">
    <source>
        <dbReference type="EMBL" id="BAO19211.1"/>
    </source>
</evidence>
<keyword evidence="6 10" id="KW-0560">Oxidoreductase</keyword>
<dbReference type="InterPro" id="IPR050862">
    <property type="entry name" value="RdRp_reductase_class-2"/>
</dbReference>
<evidence type="ECO:0000256" key="4">
    <source>
        <dbReference type="ARBA" id="ARBA00022634"/>
    </source>
</evidence>
<proteinExistence type="inferred from homology"/>
<reference evidence="12" key="2">
    <citation type="submission" date="2024-06" db="EMBL/GenBank/DDBJ databases">
        <authorList>
            <person name="Sakai Y."/>
            <person name="Fujii T."/>
        </authorList>
    </citation>
    <scope>NUCLEOTIDE SEQUENCE</scope>
    <source>
        <strain evidence="12">M701</strain>
        <plasmid evidence="12">pM7012</plasmid>
    </source>
</reference>